<dbReference type="EMBL" id="AP021861">
    <property type="protein sequence ID" value="BBO35119.1"/>
    <property type="molecule type" value="Genomic_DNA"/>
</dbReference>
<reference evidence="2" key="1">
    <citation type="submission" date="2019-10" db="EMBL/GenBank/DDBJ databases">
        <title>Lacipirellula parvula gen. nov., sp. nov., representing a lineage of planctomycetes widespread in freshwater anoxic habitats, and description of the family Lacipirellulaceae.</title>
        <authorList>
            <person name="Dedysh S.N."/>
            <person name="Kulichevskaya I.S."/>
            <person name="Beletsky A.V."/>
            <person name="Rakitin A.L."/>
            <person name="Mardanov A.V."/>
            <person name="Ivanova A.A."/>
            <person name="Saltykova V.X."/>
            <person name="Rijpstra W.I.C."/>
            <person name="Sinninghe Damste J.S."/>
            <person name="Ravin N.V."/>
        </authorList>
    </citation>
    <scope>NUCLEOTIDE SEQUENCE [LARGE SCALE GENOMIC DNA]</scope>
    <source>
        <strain evidence="2">PX69</strain>
    </source>
</reference>
<dbReference type="KEGG" id="lpav:PLANPX_4731"/>
<proteinExistence type="predicted"/>
<evidence type="ECO:0000313" key="2">
    <source>
        <dbReference type="Proteomes" id="UP000326837"/>
    </source>
</evidence>
<sequence>MARAAFFLSVSSGGYAGCGNLRARSQMRERRAHAAAD</sequence>
<protein>
    <submittedName>
        <fullName evidence="1">Uncharacterized protein</fullName>
    </submittedName>
</protein>
<name>A0A5K7XP93_9BACT</name>
<keyword evidence="2" id="KW-1185">Reference proteome</keyword>
<gene>
    <name evidence="1" type="ORF">PLANPX_4731</name>
</gene>
<evidence type="ECO:0000313" key="1">
    <source>
        <dbReference type="EMBL" id="BBO35119.1"/>
    </source>
</evidence>
<dbReference type="Proteomes" id="UP000326837">
    <property type="component" value="Chromosome"/>
</dbReference>
<dbReference type="AlphaFoldDB" id="A0A5K7XP93"/>
<organism evidence="1 2">
    <name type="scientific">Lacipirellula parvula</name>
    <dbReference type="NCBI Taxonomy" id="2650471"/>
    <lineage>
        <taxon>Bacteria</taxon>
        <taxon>Pseudomonadati</taxon>
        <taxon>Planctomycetota</taxon>
        <taxon>Planctomycetia</taxon>
        <taxon>Pirellulales</taxon>
        <taxon>Lacipirellulaceae</taxon>
        <taxon>Lacipirellula</taxon>
    </lineage>
</organism>
<accession>A0A5K7XP93</accession>